<evidence type="ECO:0000256" key="7">
    <source>
        <dbReference type="ARBA" id="ARBA00024867"/>
    </source>
</evidence>
<keyword evidence="4" id="KW-0805">Transcription regulation</keyword>
<keyword evidence="6" id="KW-0804">Transcription</keyword>
<dbReference type="SMART" id="SM00862">
    <property type="entry name" value="Trans_reg_C"/>
    <property type="match status" value="1"/>
</dbReference>
<keyword evidence="2 8" id="KW-0597">Phosphoprotein</keyword>
<evidence type="ECO:0000256" key="6">
    <source>
        <dbReference type="ARBA" id="ARBA00023163"/>
    </source>
</evidence>
<feature type="modified residue" description="4-aspartylphosphate" evidence="8">
    <location>
        <position position="53"/>
    </location>
</feature>
<dbReference type="PANTHER" id="PTHR48111:SF1">
    <property type="entry name" value="TWO-COMPONENT RESPONSE REGULATOR ORR33"/>
    <property type="match status" value="1"/>
</dbReference>
<dbReference type="InterPro" id="IPR016032">
    <property type="entry name" value="Sig_transdc_resp-reg_C-effctor"/>
</dbReference>
<evidence type="ECO:0000256" key="9">
    <source>
        <dbReference type="PROSITE-ProRule" id="PRU01091"/>
    </source>
</evidence>
<dbReference type="GO" id="GO:0005829">
    <property type="term" value="C:cytosol"/>
    <property type="evidence" value="ECO:0007669"/>
    <property type="project" value="TreeGrafter"/>
</dbReference>
<dbReference type="InterPro" id="IPR036388">
    <property type="entry name" value="WH-like_DNA-bd_sf"/>
</dbReference>
<feature type="domain" description="Response regulatory" evidence="10">
    <location>
        <begin position="4"/>
        <end position="117"/>
    </location>
</feature>
<evidence type="ECO:0000313" key="12">
    <source>
        <dbReference type="EMBL" id="MDB7932249.1"/>
    </source>
</evidence>
<evidence type="ECO:0000313" key="13">
    <source>
        <dbReference type="EMBL" id="MSB48547.1"/>
    </source>
</evidence>
<dbReference type="SUPFAM" id="SSF46894">
    <property type="entry name" value="C-terminal effector domain of the bipartite response regulators"/>
    <property type="match status" value="1"/>
</dbReference>
<dbReference type="AlphaFoldDB" id="A0A6I2RHA5"/>
<dbReference type="InterPro" id="IPR001789">
    <property type="entry name" value="Sig_transdc_resp-reg_receiver"/>
</dbReference>
<dbReference type="Gene3D" id="1.10.10.10">
    <property type="entry name" value="Winged helix-like DNA-binding domain superfamily/Winged helix DNA-binding domain"/>
    <property type="match status" value="1"/>
</dbReference>
<dbReference type="Proteomes" id="UP000429811">
    <property type="component" value="Unassembled WGS sequence"/>
</dbReference>
<evidence type="ECO:0000259" key="10">
    <source>
        <dbReference type="PROSITE" id="PS50110"/>
    </source>
</evidence>
<dbReference type="SUPFAM" id="SSF52172">
    <property type="entry name" value="CheY-like"/>
    <property type="match status" value="1"/>
</dbReference>
<evidence type="ECO:0000256" key="8">
    <source>
        <dbReference type="PROSITE-ProRule" id="PRU00169"/>
    </source>
</evidence>
<protein>
    <recommendedName>
        <fullName evidence="1">Stage 0 sporulation protein A homolog</fullName>
    </recommendedName>
</protein>
<dbReference type="PANTHER" id="PTHR48111">
    <property type="entry name" value="REGULATOR OF RPOS"/>
    <property type="match status" value="1"/>
</dbReference>
<dbReference type="InterPro" id="IPR039420">
    <property type="entry name" value="WalR-like"/>
</dbReference>
<keyword evidence="3" id="KW-0902">Two-component regulatory system</keyword>
<dbReference type="EMBL" id="WKPO01000008">
    <property type="protein sequence ID" value="MSB48547.1"/>
    <property type="molecule type" value="Genomic_DNA"/>
</dbReference>
<dbReference type="Proteomes" id="UP001211173">
    <property type="component" value="Unassembled WGS sequence"/>
</dbReference>
<dbReference type="PROSITE" id="PS50110">
    <property type="entry name" value="RESPONSE_REGULATORY"/>
    <property type="match status" value="1"/>
</dbReference>
<dbReference type="GO" id="GO:0032993">
    <property type="term" value="C:protein-DNA complex"/>
    <property type="evidence" value="ECO:0007669"/>
    <property type="project" value="TreeGrafter"/>
</dbReference>
<dbReference type="GO" id="GO:0006355">
    <property type="term" value="P:regulation of DNA-templated transcription"/>
    <property type="evidence" value="ECO:0007669"/>
    <property type="project" value="InterPro"/>
</dbReference>
<evidence type="ECO:0000256" key="1">
    <source>
        <dbReference type="ARBA" id="ARBA00018672"/>
    </source>
</evidence>
<dbReference type="RefSeq" id="WP_131971100.1">
    <property type="nucleotide sequence ID" value="NZ_BAABXT010000001.1"/>
</dbReference>
<accession>A0A6I2RHA5</accession>
<evidence type="ECO:0000259" key="11">
    <source>
        <dbReference type="PROSITE" id="PS51755"/>
    </source>
</evidence>
<sequence length="231" mass="26415">MKRSILVVDQSLDYCRWVTHALNGPMTEVLSALSTDEAIKFYTKYRFCLVIIDGVLAEQNKTRLLKILRETRVVPILALLPSVTSEKRTLFLRGGATAVLEKSCLVSELVAQTESLINLYLALNPEDGQFYTLAYGMDFIIDYMRHQLILDGEPIDMPRKEFEVLYDLARHPNQVLSAEQLYAHVWPDESCFNADASIKNHIMKIRKKLARYGKDCIRNVWGVGYSFSYPG</sequence>
<evidence type="ECO:0000256" key="4">
    <source>
        <dbReference type="ARBA" id="ARBA00023015"/>
    </source>
</evidence>
<comment type="function">
    <text evidence="7">May play the central regulatory role in sporulation. It may be an element of the effector pathway responsible for the activation of sporulation genes in response to nutritional stress. Spo0A may act in concert with spo0H (a sigma factor) to control the expression of some genes that are critical to the sporulation process.</text>
</comment>
<dbReference type="Pfam" id="PF00486">
    <property type="entry name" value="Trans_reg_C"/>
    <property type="match status" value="1"/>
</dbReference>
<gene>
    <name evidence="13" type="ORF">GKE90_07510</name>
    <name evidence="12" type="ORF">PNE06_04100</name>
</gene>
<dbReference type="Gene3D" id="3.40.50.2300">
    <property type="match status" value="1"/>
</dbReference>
<comment type="caution">
    <text evidence="13">The sequence shown here is derived from an EMBL/GenBank/DDBJ whole genome shotgun (WGS) entry which is preliminary data.</text>
</comment>
<dbReference type="SMART" id="SM00448">
    <property type="entry name" value="REC"/>
    <property type="match status" value="1"/>
</dbReference>
<dbReference type="EMBL" id="JAQLWV010000004">
    <property type="protein sequence ID" value="MDB7932249.1"/>
    <property type="molecule type" value="Genomic_DNA"/>
</dbReference>
<proteinExistence type="predicted"/>
<evidence type="ECO:0000256" key="5">
    <source>
        <dbReference type="ARBA" id="ARBA00023125"/>
    </source>
</evidence>
<dbReference type="InterPro" id="IPR011006">
    <property type="entry name" value="CheY-like_superfamily"/>
</dbReference>
<feature type="DNA-binding region" description="OmpR/PhoB-type" evidence="9">
    <location>
        <begin position="128"/>
        <end position="229"/>
    </location>
</feature>
<organism evidence="13 14">
    <name type="scientific">Flavonifractor plautii</name>
    <name type="common">Fusobacterium plautii</name>
    <dbReference type="NCBI Taxonomy" id="292800"/>
    <lineage>
        <taxon>Bacteria</taxon>
        <taxon>Bacillati</taxon>
        <taxon>Bacillota</taxon>
        <taxon>Clostridia</taxon>
        <taxon>Eubacteriales</taxon>
        <taxon>Oscillospiraceae</taxon>
        <taxon>Flavonifractor</taxon>
    </lineage>
</organism>
<keyword evidence="5 9" id="KW-0238">DNA-binding</keyword>
<dbReference type="GO" id="GO:0000976">
    <property type="term" value="F:transcription cis-regulatory region binding"/>
    <property type="evidence" value="ECO:0007669"/>
    <property type="project" value="TreeGrafter"/>
</dbReference>
<evidence type="ECO:0000313" key="14">
    <source>
        <dbReference type="Proteomes" id="UP000429811"/>
    </source>
</evidence>
<dbReference type="PROSITE" id="PS51755">
    <property type="entry name" value="OMPR_PHOB"/>
    <property type="match status" value="1"/>
</dbReference>
<evidence type="ECO:0000256" key="3">
    <source>
        <dbReference type="ARBA" id="ARBA00023012"/>
    </source>
</evidence>
<name>A0A6I2RHA5_FLAPL</name>
<dbReference type="CDD" id="cd00383">
    <property type="entry name" value="trans_reg_C"/>
    <property type="match status" value="1"/>
</dbReference>
<feature type="domain" description="OmpR/PhoB-type" evidence="11">
    <location>
        <begin position="128"/>
        <end position="229"/>
    </location>
</feature>
<dbReference type="GO" id="GO:0000156">
    <property type="term" value="F:phosphorelay response regulator activity"/>
    <property type="evidence" value="ECO:0007669"/>
    <property type="project" value="TreeGrafter"/>
</dbReference>
<reference evidence="13 14" key="1">
    <citation type="journal article" date="2019" name="Nat. Med.">
        <title>A library of human gut bacterial isolates paired with longitudinal multiomics data enables mechanistic microbiome research.</title>
        <authorList>
            <person name="Poyet M."/>
            <person name="Groussin M."/>
            <person name="Gibbons S.M."/>
            <person name="Avila-Pacheco J."/>
            <person name="Jiang X."/>
            <person name="Kearney S.M."/>
            <person name="Perrotta A.R."/>
            <person name="Berdy B."/>
            <person name="Zhao S."/>
            <person name="Lieberman T.D."/>
            <person name="Swanson P.K."/>
            <person name="Smith M."/>
            <person name="Roesemann S."/>
            <person name="Alexander J.E."/>
            <person name="Rich S.A."/>
            <person name="Livny J."/>
            <person name="Vlamakis H."/>
            <person name="Clish C."/>
            <person name="Bullock K."/>
            <person name="Deik A."/>
            <person name="Scott J."/>
            <person name="Pierce K.A."/>
            <person name="Xavier R.J."/>
            <person name="Alm E.J."/>
        </authorList>
    </citation>
    <scope>NUCLEOTIDE SEQUENCE [LARGE SCALE GENOMIC DNA]</scope>
    <source>
        <strain evidence="13 14">BIOML-A5</strain>
    </source>
</reference>
<reference evidence="12" key="2">
    <citation type="submission" date="2023-01" db="EMBL/GenBank/DDBJ databases">
        <title>Human gut microbiome strain richness.</title>
        <authorList>
            <person name="Chen-Liaw A."/>
        </authorList>
    </citation>
    <scope>NUCLEOTIDE SEQUENCE</scope>
    <source>
        <strain evidence="12">1001287st1_F4_1001285I_161205</strain>
    </source>
</reference>
<dbReference type="InterPro" id="IPR001867">
    <property type="entry name" value="OmpR/PhoB-type_DNA-bd"/>
</dbReference>
<evidence type="ECO:0000256" key="2">
    <source>
        <dbReference type="ARBA" id="ARBA00022553"/>
    </source>
</evidence>